<name>A0A0S1STV9_9BACT</name>
<dbReference type="Proteomes" id="UP000069135">
    <property type="component" value="Chromosome"/>
</dbReference>
<protein>
    <submittedName>
        <fullName evidence="2">Uncharacterized protein</fullName>
    </submittedName>
</protein>
<feature type="compositionally biased region" description="Basic residues" evidence="1">
    <location>
        <begin position="213"/>
        <end position="229"/>
    </location>
</feature>
<dbReference type="KEGG" id="prf:PeribacterA2_0123"/>
<evidence type="ECO:0000313" key="3">
    <source>
        <dbReference type="Proteomes" id="UP000069135"/>
    </source>
</evidence>
<accession>A0A0S1STV9</accession>
<sequence length="245" mass="27517">MSETRESTPVTRHEAGPSSTLATLSAEVSQVRDLFRAAYAAFERTSRFVVLAKYGQAQAMTDAHDIEVFMEQIRRAQQPKRRIARIMRLFQKRDTLTHNLLVDFCLETLPPEDIAALEQQLQQTGNSFAQLEEHAMRTMSDALSETRQQASAIAEKIRAEMESTRLQITTLAHKHPRTHTETANQIDAQLTPFRSLLTALEQTTLLPTEPPKPLHRIHRNGSSHSHKNGHGAQRTNLASPTPKGA</sequence>
<evidence type="ECO:0000313" key="2">
    <source>
        <dbReference type="EMBL" id="ALM12825.1"/>
    </source>
</evidence>
<gene>
    <name evidence="2" type="ORF">PeribacterD1_0123</name>
</gene>
<dbReference type="EMBL" id="CP013065">
    <property type="protein sequence ID" value="ALM12825.1"/>
    <property type="molecule type" value="Genomic_DNA"/>
</dbReference>
<evidence type="ECO:0000256" key="1">
    <source>
        <dbReference type="SAM" id="MobiDB-lite"/>
    </source>
</evidence>
<proteinExistence type="predicted"/>
<feature type="region of interest" description="Disordered" evidence="1">
    <location>
        <begin position="205"/>
        <end position="245"/>
    </location>
</feature>
<reference evidence="2 3" key="2">
    <citation type="journal article" date="2016" name="PeerJ">
        <title>Analysis of five complete genome sequences for members of the class Peribacteria in the recently recognized Peregrinibacteria bacterial phylum.</title>
        <authorList>
            <person name="Anantharaman K."/>
            <person name="Brown C.T."/>
            <person name="Burstein D."/>
            <person name="Castelle C.J."/>
            <person name="Probst A.J."/>
            <person name="Thomas B.C."/>
            <person name="Williams K.H."/>
            <person name="Banfield J.F."/>
        </authorList>
    </citation>
    <scope>NUCLEOTIDE SEQUENCE [LARGE SCALE GENOMIC DNA]</scope>
    <source>
        <strain evidence="2">RIFOXYD1_FULL_PER-ii_59_16</strain>
    </source>
</reference>
<dbReference type="STRING" id="1735162.PeribacterB2_0123"/>
<reference evidence="3" key="1">
    <citation type="submission" date="2015-10" db="EMBL/GenBank/DDBJ databases">
        <title>Analysis of five complete genome sequences for members of the class Peribacteria in the recently recognized Peregrinibacteria bacterial phylum.</title>
        <authorList>
            <person name="Anantharaman K."/>
            <person name="Brown C.T."/>
            <person name="Burstein D."/>
            <person name="Castelle C.J."/>
            <person name="Probst A.J."/>
            <person name="Thomas B.C."/>
            <person name="Williams K.H."/>
            <person name="Banfield J.F."/>
        </authorList>
    </citation>
    <scope>NUCLEOTIDE SEQUENCE [LARGE SCALE GENOMIC DNA]</scope>
</reference>
<accession>A0A0S1SIP7</accession>
<organism evidence="2 3">
    <name type="scientific">Candidatus Peribacter riflensis</name>
    <dbReference type="NCBI Taxonomy" id="1735162"/>
    <lineage>
        <taxon>Bacteria</taxon>
        <taxon>Candidatus Peregrinibacteriota</taxon>
        <taxon>Candidatus Peribacteria</taxon>
        <taxon>Candidatus Peribacterales</taxon>
        <taxon>Candidatus Peribacteraceae</taxon>
        <taxon>Candidatus Peribacter</taxon>
    </lineage>
</organism>
<accession>A0A0S1SGU3</accession>
<accession>A0A0S1SH22</accession>
<accession>A0A0S1SQN0</accession>
<dbReference type="AlphaFoldDB" id="A0A0S1STV9"/>